<dbReference type="Pfam" id="PF06114">
    <property type="entry name" value="Peptidase_M78"/>
    <property type="match status" value="1"/>
</dbReference>
<name>A0A2C1M5R5_BACCE</name>
<comment type="caution">
    <text evidence="2">The sequence shown here is derived from an EMBL/GenBank/DDBJ whole genome shotgun (WGS) entry which is preliminary data.</text>
</comment>
<dbReference type="AlphaFoldDB" id="A0A2C1M5R5"/>
<feature type="domain" description="IrrE N-terminal-like" evidence="1">
    <location>
        <begin position="39"/>
        <end position="151"/>
    </location>
</feature>
<accession>A0A2C1M5R5</accession>
<dbReference type="EMBL" id="NUMG01000004">
    <property type="protein sequence ID" value="PGU05385.1"/>
    <property type="molecule type" value="Genomic_DNA"/>
</dbReference>
<dbReference type="RefSeq" id="WP_098882444.1">
    <property type="nucleotide sequence ID" value="NZ_NUMG01000004.1"/>
</dbReference>
<sequence>MYKTQPYYTTHLEDYIEKLYESLSIFVPRHIDMVTISQKLNIWLHFAPFGSRAICRDNLLSIIIDNRNTRYHQWEDFGHELCHVLLHVGNQLYMPKLFLNYQEAKANNFMLHFCIPTFMLRALDLPETKNEAIQLIAKTFNVSFQIAERRLLHYENQILASRLQNIFSQT</sequence>
<proteinExistence type="predicted"/>
<gene>
    <name evidence="2" type="ORF">COD19_03990</name>
</gene>
<dbReference type="InterPro" id="IPR010359">
    <property type="entry name" value="IrrE_HExxH"/>
</dbReference>
<dbReference type="Proteomes" id="UP000225766">
    <property type="component" value="Unassembled WGS sequence"/>
</dbReference>
<evidence type="ECO:0000259" key="1">
    <source>
        <dbReference type="Pfam" id="PF06114"/>
    </source>
</evidence>
<evidence type="ECO:0000313" key="2">
    <source>
        <dbReference type="EMBL" id="PGU05385.1"/>
    </source>
</evidence>
<reference evidence="2 3" key="1">
    <citation type="submission" date="2017-09" db="EMBL/GenBank/DDBJ databases">
        <title>Large-scale bioinformatics analysis of Bacillus genomes uncovers conserved roles of natural products in bacterial physiology.</title>
        <authorList>
            <consortium name="Agbiome Team Llc"/>
            <person name="Bleich R.M."/>
            <person name="Grubbs K.J."/>
            <person name="Santa Maria K.C."/>
            <person name="Allen S.E."/>
            <person name="Farag S."/>
            <person name="Shank E.A."/>
            <person name="Bowers A."/>
        </authorList>
    </citation>
    <scope>NUCLEOTIDE SEQUENCE [LARGE SCALE GENOMIC DNA]</scope>
    <source>
        <strain evidence="2 3">AFS040105</strain>
    </source>
</reference>
<evidence type="ECO:0000313" key="3">
    <source>
        <dbReference type="Proteomes" id="UP000225766"/>
    </source>
</evidence>
<protein>
    <recommendedName>
        <fullName evidence="1">IrrE N-terminal-like domain-containing protein</fullName>
    </recommendedName>
</protein>
<organism evidence="2 3">
    <name type="scientific">Bacillus cereus</name>
    <dbReference type="NCBI Taxonomy" id="1396"/>
    <lineage>
        <taxon>Bacteria</taxon>
        <taxon>Bacillati</taxon>
        <taxon>Bacillota</taxon>
        <taxon>Bacilli</taxon>
        <taxon>Bacillales</taxon>
        <taxon>Bacillaceae</taxon>
        <taxon>Bacillus</taxon>
        <taxon>Bacillus cereus group</taxon>
    </lineage>
</organism>